<dbReference type="GO" id="GO:0006811">
    <property type="term" value="P:monoatomic ion transport"/>
    <property type="evidence" value="ECO:0007669"/>
    <property type="project" value="UniProtKB-KW"/>
</dbReference>
<feature type="transmembrane region" description="Helical" evidence="13">
    <location>
        <begin position="164"/>
        <end position="188"/>
    </location>
</feature>
<dbReference type="InterPro" id="IPR008509">
    <property type="entry name" value="MOT2/MFSD5"/>
</dbReference>
<keyword evidence="8" id="KW-0406">Ion transport</keyword>
<keyword evidence="6 13" id="KW-0812">Transmembrane</keyword>
<keyword evidence="9 13" id="KW-0472">Membrane</keyword>
<sequence>MEVFYAGLFGVAAILAAVLEYGNRAGRNAPGNSTREFTIFRNNYLLVYSLMMAGDWLQGPYVYALYQYYGFERGDIGKLFIAGFGSSMVFGTIVGSLADKHGRKRAALTYCICYGVGCFTKHFNNFWVLAAGRVLCGIATSLLFSAFESWLVAEHFKRGYAADWLGNTFSQAVFLGNGLMAIMSGLVAHTLVETVAWGPVAPFDAAAVVLAVGGVIIATSWSENYGDASGDSSAVEGFKKAGALIWREPKIALLGAMQSLFEGSMYTFVFLWTPALSPQGERIPHGMIFACFMVSSMVGSAVAGKLLANNSKFKVERYMQLVFGLSACCLFVPVLYHQTSTKDVAPGAEEAGGITFDGKVQLVAFCLFEVLVGIFWPSMMTMRSAYVPEEMRSTIINFFRIPLNLFVCVVLYNVSAIGLGLTFSMSAMLMVAATVSCWHFYQLTVVVPLLKAQRQRQRQPPLAAHPSPQQPTLAAHRQSVAAVGLAQAVPAAAAAVELQQRALAAAADGSVAVVVRSPRGSGEKGSHTPRRQGGPGTRLAFS</sequence>
<proteinExistence type="predicted"/>
<feature type="region of interest" description="Disordered" evidence="12">
    <location>
        <begin position="516"/>
        <end position="542"/>
    </location>
</feature>
<evidence type="ECO:0000256" key="9">
    <source>
        <dbReference type="ARBA" id="ARBA00023136"/>
    </source>
</evidence>
<dbReference type="SUPFAM" id="SSF103473">
    <property type="entry name" value="MFS general substrate transporter"/>
    <property type="match status" value="1"/>
</dbReference>
<keyword evidence="7 13" id="KW-1133">Transmembrane helix</keyword>
<evidence type="ECO:0000256" key="7">
    <source>
        <dbReference type="ARBA" id="ARBA00022989"/>
    </source>
</evidence>
<dbReference type="Pfam" id="PF05631">
    <property type="entry name" value="MFS_5"/>
    <property type="match status" value="1"/>
</dbReference>
<name>A0A9D4Z2T2_CHLVU</name>
<dbReference type="AlphaFoldDB" id="A0A9D4Z2T2"/>
<evidence type="ECO:0000256" key="2">
    <source>
        <dbReference type="ARBA" id="ARBA00004651"/>
    </source>
</evidence>
<evidence type="ECO:0000256" key="4">
    <source>
        <dbReference type="ARBA" id="ARBA00022448"/>
    </source>
</evidence>
<evidence type="ECO:0000256" key="10">
    <source>
        <dbReference type="ARBA" id="ARBA00030646"/>
    </source>
</evidence>
<feature type="transmembrane region" description="Helical" evidence="13">
    <location>
        <begin position="6"/>
        <end position="23"/>
    </location>
</feature>
<feature type="transmembrane region" description="Helical" evidence="13">
    <location>
        <begin position="362"/>
        <end position="380"/>
    </location>
</feature>
<keyword evidence="5" id="KW-1003">Cell membrane</keyword>
<keyword evidence="4" id="KW-0813">Transport</keyword>
<evidence type="ECO:0000256" key="13">
    <source>
        <dbReference type="SAM" id="Phobius"/>
    </source>
</evidence>
<accession>A0A9D4Z2T2</accession>
<feature type="transmembrane region" description="Helical" evidence="13">
    <location>
        <begin position="427"/>
        <end position="450"/>
    </location>
</feature>
<dbReference type="PANTHER" id="PTHR23516">
    <property type="entry name" value="SAM (S-ADENOSYL METHIONINE) TRANSPORTER"/>
    <property type="match status" value="1"/>
</dbReference>
<feature type="transmembrane region" description="Helical" evidence="13">
    <location>
        <begin position="318"/>
        <end position="336"/>
    </location>
</feature>
<organism evidence="14 15">
    <name type="scientific">Chlorella vulgaris</name>
    <name type="common">Green alga</name>
    <dbReference type="NCBI Taxonomy" id="3077"/>
    <lineage>
        <taxon>Eukaryota</taxon>
        <taxon>Viridiplantae</taxon>
        <taxon>Chlorophyta</taxon>
        <taxon>core chlorophytes</taxon>
        <taxon>Trebouxiophyceae</taxon>
        <taxon>Chlorellales</taxon>
        <taxon>Chlorellaceae</taxon>
        <taxon>Chlorella clade</taxon>
        <taxon>Chlorella</taxon>
    </lineage>
</organism>
<keyword evidence="15" id="KW-1185">Reference proteome</keyword>
<evidence type="ECO:0000256" key="8">
    <source>
        <dbReference type="ARBA" id="ARBA00023065"/>
    </source>
</evidence>
<evidence type="ECO:0000256" key="12">
    <source>
        <dbReference type="SAM" id="MobiDB-lite"/>
    </source>
</evidence>
<evidence type="ECO:0000313" key="15">
    <source>
        <dbReference type="Proteomes" id="UP001055712"/>
    </source>
</evidence>
<dbReference type="OrthoDB" id="263957at2759"/>
<dbReference type="Gene3D" id="1.20.1250.20">
    <property type="entry name" value="MFS general substrate transporter like domains"/>
    <property type="match status" value="1"/>
</dbReference>
<feature type="transmembrane region" description="Helical" evidence="13">
    <location>
        <begin position="200"/>
        <end position="221"/>
    </location>
</feature>
<dbReference type="GO" id="GO:0015098">
    <property type="term" value="F:molybdate ion transmembrane transporter activity"/>
    <property type="evidence" value="ECO:0007669"/>
    <property type="project" value="InterPro"/>
</dbReference>
<evidence type="ECO:0000313" key="14">
    <source>
        <dbReference type="EMBL" id="KAI3439119.1"/>
    </source>
</evidence>
<evidence type="ECO:0000256" key="6">
    <source>
        <dbReference type="ARBA" id="ARBA00022692"/>
    </source>
</evidence>
<comment type="subcellular location">
    <subcellularLocation>
        <location evidence="2">Cell membrane</location>
        <topology evidence="2">Multi-pass membrane protein</topology>
    </subcellularLocation>
</comment>
<evidence type="ECO:0000256" key="3">
    <source>
        <dbReference type="ARBA" id="ARBA00021242"/>
    </source>
</evidence>
<evidence type="ECO:0000256" key="5">
    <source>
        <dbReference type="ARBA" id="ARBA00022475"/>
    </source>
</evidence>
<feature type="transmembrane region" description="Helical" evidence="13">
    <location>
        <begin position="401"/>
        <end position="421"/>
    </location>
</feature>
<comment type="caution">
    <text evidence="14">The sequence shown here is derived from an EMBL/GenBank/DDBJ whole genome shotgun (WGS) entry which is preliminary data.</text>
</comment>
<dbReference type="Proteomes" id="UP001055712">
    <property type="component" value="Unassembled WGS sequence"/>
</dbReference>
<feature type="transmembrane region" description="Helical" evidence="13">
    <location>
        <begin position="44"/>
        <end position="64"/>
    </location>
</feature>
<dbReference type="PANTHER" id="PTHR23516:SF1">
    <property type="entry name" value="MOLYBDATE-ANION TRANSPORTER"/>
    <property type="match status" value="1"/>
</dbReference>
<reference evidence="14" key="1">
    <citation type="journal article" date="2019" name="Plant J.">
        <title>Chlorella vulgaris genome assembly and annotation reveals the molecular basis for metabolic acclimation to high light conditions.</title>
        <authorList>
            <person name="Cecchin M."/>
            <person name="Marcolungo L."/>
            <person name="Rossato M."/>
            <person name="Girolomoni L."/>
            <person name="Cosentino E."/>
            <person name="Cuine S."/>
            <person name="Li-Beisson Y."/>
            <person name="Delledonne M."/>
            <person name="Ballottari M."/>
        </authorList>
    </citation>
    <scope>NUCLEOTIDE SEQUENCE</scope>
    <source>
        <strain evidence="14">211/11P</strain>
    </source>
</reference>
<feature type="transmembrane region" description="Helical" evidence="13">
    <location>
        <begin position="130"/>
        <end position="152"/>
    </location>
</feature>
<evidence type="ECO:0000256" key="1">
    <source>
        <dbReference type="ARBA" id="ARBA00003019"/>
    </source>
</evidence>
<evidence type="ECO:0000256" key="11">
    <source>
        <dbReference type="ARBA" id="ARBA00032555"/>
    </source>
</evidence>
<protein>
    <recommendedName>
        <fullName evidence="3">Molybdate-anion transporter</fullName>
    </recommendedName>
    <alternativeName>
        <fullName evidence="10">Major facilitator superfamily domain-containing protein 5</fullName>
    </alternativeName>
    <alternativeName>
        <fullName evidence="11">Molybdate transporter 2 homolog</fullName>
    </alternativeName>
</protein>
<feature type="transmembrane region" description="Helical" evidence="13">
    <location>
        <begin position="76"/>
        <end position="95"/>
    </location>
</feature>
<feature type="transmembrane region" description="Helical" evidence="13">
    <location>
        <begin position="285"/>
        <end position="306"/>
    </location>
</feature>
<reference evidence="14" key="2">
    <citation type="submission" date="2020-11" db="EMBL/GenBank/DDBJ databases">
        <authorList>
            <person name="Cecchin M."/>
            <person name="Marcolungo L."/>
            <person name="Rossato M."/>
            <person name="Girolomoni L."/>
            <person name="Cosentino E."/>
            <person name="Cuine S."/>
            <person name="Li-Beisson Y."/>
            <person name="Delledonne M."/>
            <person name="Ballottari M."/>
        </authorList>
    </citation>
    <scope>NUCLEOTIDE SEQUENCE</scope>
    <source>
        <strain evidence="14">211/11P</strain>
        <tissue evidence="14">Whole cell</tissue>
    </source>
</reference>
<dbReference type="EMBL" id="SIDB01000001">
    <property type="protein sequence ID" value="KAI3439119.1"/>
    <property type="molecule type" value="Genomic_DNA"/>
</dbReference>
<dbReference type="InterPro" id="IPR036259">
    <property type="entry name" value="MFS_trans_sf"/>
</dbReference>
<dbReference type="CDD" id="cd17487">
    <property type="entry name" value="MFS_MFSD5_like"/>
    <property type="match status" value="1"/>
</dbReference>
<comment type="function">
    <text evidence="1">Mediates high-affinity intracellular uptake of the rare oligo-element molybdenum.</text>
</comment>
<gene>
    <name evidence="14" type="ORF">D9Q98_001527</name>
</gene>
<dbReference type="GO" id="GO:0005886">
    <property type="term" value="C:plasma membrane"/>
    <property type="evidence" value="ECO:0007669"/>
    <property type="project" value="UniProtKB-SubCell"/>
</dbReference>